<reference evidence="3 5" key="1">
    <citation type="submission" date="2014-03" db="EMBL/GenBank/DDBJ databases">
        <title>Complete genome sequence of the Radio-Resistant Rubrobacter radiotolerans RSPS-4.</title>
        <authorList>
            <person name="Egas C.C."/>
            <person name="Barroso C.C."/>
            <person name="Froufe H.J.C."/>
            <person name="Pacheco J.J."/>
            <person name="Albuquerque L.L."/>
            <person name="da Costa M.M.S."/>
        </authorList>
    </citation>
    <scope>NUCLEOTIDE SEQUENCE [LARGE SCALE GENOMIC DNA]</scope>
    <source>
        <strain evidence="3 5">RSPS-4</strain>
    </source>
</reference>
<dbReference type="AlphaFoldDB" id="A0A023X0U5"/>
<dbReference type="KEGG" id="rrd:RradSPS_0337"/>
<dbReference type="Pfam" id="PF00582">
    <property type="entry name" value="Usp"/>
    <property type="match status" value="1"/>
</dbReference>
<name>A0A023X0U5_RUBRA</name>
<dbReference type="PRINTS" id="PR01438">
    <property type="entry name" value="UNVRSLSTRESS"/>
</dbReference>
<evidence type="ECO:0000313" key="5">
    <source>
        <dbReference type="Proteomes" id="UP000025229"/>
    </source>
</evidence>
<accession>A0A023X0U5</accession>
<dbReference type="EMBL" id="JAWXXX010000001">
    <property type="protein sequence ID" value="MDX5893033.1"/>
    <property type="molecule type" value="Genomic_DNA"/>
</dbReference>
<dbReference type="RefSeq" id="WP_038680258.1">
    <property type="nucleotide sequence ID" value="NZ_CP007514.1"/>
</dbReference>
<proteinExistence type="inferred from homology"/>
<evidence type="ECO:0000256" key="1">
    <source>
        <dbReference type="ARBA" id="ARBA00008791"/>
    </source>
</evidence>
<organism evidence="3 5">
    <name type="scientific">Rubrobacter radiotolerans</name>
    <name type="common">Arthrobacter radiotolerans</name>
    <dbReference type="NCBI Taxonomy" id="42256"/>
    <lineage>
        <taxon>Bacteria</taxon>
        <taxon>Bacillati</taxon>
        <taxon>Actinomycetota</taxon>
        <taxon>Rubrobacteria</taxon>
        <taxon>Rubrobacterales</taxon>
        <taxon>Rubrobacteraceae</taxon>
        <taxon>Rubrobacter</taxon>
    </lineage>
</organism>
<dbReference type="Gene3D" id="3.40.50.620">
    <property type="entry name" value="HUPs"/>
    <property type="match status" value="1"/>
</dbReference>
<dbReference type="PANTHER" id="PTHR46268">
    <property type="entry name" value="STRESS RESPONSE PROTEIN NHAX"/>
    <property type="match status" value="1"/>
</dbReference>
<dbReference type="eggNOG" id="COG0589">
    <property type="taxonomic scope" value="Bacteria"/>
</dbReference>
<dbReference type="Proteomes" id="UP000025229">
    <property type="component" value="Chromosome"/>
</dbReference>
<evidence type="ECO:0000313" key="3">
    <source>
        <dbReference type="EMBL" id="AHY45620.1"/>
    </source>
</evidence>
<evidence type="ECO:0000259" key="2">
    <source>
        <dbReference type="Pfam" id="PF00582"/>
    </source>
</evidence>
<dbReference type="CDD" id="cd00293">
    <property type="entry name" value="USP-like"/>
    <property type="match status" value="1"/>
</dbReference>
<dbReference type="InterPro" id="IPR006016">
    <property type="entry name" value="UspA"/>
</dbReference>
<dbReference type="InterPro" id="IPR014729">
    <property type="entry name" value="Rossmann-like_a/b/a_fold"/>
</dbReference>
<protein>
    <submittedName>
        <fullName evidence="3 4">Universal stress protein</fullName>
    </submittedName>
</protein>
<keyword evidence="5" id="KW-1185">Reference proteome</keyword>
<gene>
    <name evidence="3" type="ORF">RradSPS_0337</name>
    <name evidence="4" type="ORF">SIL72_03210</name>
</gene>
<dbReference type="Proteomes" id="UP001281130">
    <property type="component" value="Unassembled WGS sequence"/>
</dbReference>
<dbReference type="InterPro" id="IPR006015">
    <property type="entry name" value="Universal_stress_UspA"/>
</dbReference>
<comment type="similarity">
    <text evidence="1">Belongs to the universal stress protein A family.</text>
</comment>
<dbReference type="STRING" id="42256.RradSPS_0337"/>
<dbReference type="PANTHER" id="PTHR46268:SF15">
    <property type="entry name" value="UNIVERSAL STRESS PROTEIN HP_0031"/>
    <property type="match status" value="1"/>
</dbReference>
<dbReference type="HOGENOM" id="CLU_049301_16_2_11"/>
<dbReference type="OrthoDB" id="4273874at2"/>
<reference evidence="4" key="2">
    <citation type="submission" date="2023-11" db="EMBL/GenBank/DDBJ databases">
        <title>MicrobeMod: A computational toolkit for identifying prokaryotic methylation and restriction-modification with nanopore sequencing.</title>
        <authorList>
            <person name="Crits-Christoph A."/>
            <person name="Kang S.C."/>
            <person name="Lee H."/>
            <person name="Ostrov N."/>
        </authorList>
    </citation>
    <scope>NUCLEOTIDE SEQUENCE</scope>
    <source>
        <strain evidence="4">ATCC 51242</strain>
    </source>
</reference>
<sequence length="140" mass="14860">MAPDKIVVGCDGSSCANAALAVAARTALDTGDELVLVFASEPPGRVGEEFRAYREALEERGREILKEAERVAREAGVETITTRIVGERPAEALNDVAEELDARMLVVGSYGESPLRSAILGSVPHKLLQISSTPVLCVRG</sequence>
<dbReference type="EMBL" id="CP007514">
    <property type="protein sequence ID" value="AHY45620.1"/>
    <property type="molecule type" value="Genomic_DNA"/>
</dbReference>
<dbReference type="SUPFAM" id="SSF52402">
    <property type="entry name" value="Adenine nucleotide alpha hydrolases-like"/>
    <property type="match status" value="1"/>
</dbReference>
<feature type="domain" description="UspA" evidence="2">
    <location>
        <begin position="4"/>
        <end position="139"/>
    </location>
</feature>
<evidence type="ECO:0000313" key="4">
    <source>
        <dbReference type="EMBL" id="MDX5893033.1"/>
    </source>
</evidence>